<reference evidence="2 3" key="1">
    <citation type="submission" date="2018-08" db="EMBL/GenBank/DDBJ databases">
        <title>Pallidiluteibacterium maritimus gen. nov., sp. nov., isolated from coastal sediment.</title>
        <authorList>
            <person name="Zhou L.Y."/>
        </authorList>
    </citation>
    <scope>NUCLEOTIDE SEQUENCE [LARGE SCALE GENOMIC DNA]</scope>
    <source>
        <strain evidence="2 3">XSD2</strain>
    </source>
</reference>
<dbReference type="Proteomes" id="UP000265926">
    <property type="component" value="Unassembled WGS sequence"/>
</dbReference>
<keyword evidence="1" id="KW-1133">Transmembrane helix</keyword>
<proteinExistence type="predicted"/>
<comment type="caution">
    <text evidence="2">The sequence shown here is derived from an EMBL/GenBank/DDBJ whole genome shotgun (WGS) entry which is preliminary data.</text>
</comment>
<evidence type="ECO:0008006" key="4">
    <source>
        <dbReference type="Google" id="ProtNLM"/>
    </source>
</evidence>
<dbReference type="EMBL" id="QWGR01000002">
    <property type="protein sequence ID" value="RIJ50049.1"/>
    <property type="molecule type" value="Genomic_DNA"/>
</dbReference>
<dbReference type="AlphaFoldDB" id="A0A399T4M3"/>
<keyword evidence="3" id="KW-1185">Reference proteome</keyword>
<name>A0A399T4M3_9BACT</name>
<evidence type="ECO:0000313" key="3">
    <source>
        <dbReference type="Proteomes" id="UP000265926"/>
    </source>
</evidence>
<feature type="transmembrane region" description="Helical" evidence="1">
    <location>
        <begin position="82"/>
        <end position="106"/>
    </location>
</feature>
<feature type="transmembrane region" description="Helical" evidence="1">
    <location>
        <begin position="7"/>
        <end position="30"/>
    </location>
</feature>
<protein>
    <recommendedName>
        <fullName evidence="4">Serine protease</fullName>
    </recommendedName>
</protein>
<gene>
    <name evidence="2" type="ORF">D1614_04700</name>
</gene>
<organism evidence="2 3">
    <name type="scientific">Maribellus luteus</name>
    <dbReference type="NCBI Taxonomy" id="2305463"/>
    <lineage>
        <taxon>Bacteria</taxon>
        <taxon>Pseudomonadati</taxon>
        <taxon>Bacteroidota</taxon>
        <taxon>Bacteroidia</taxon>
        <taxon>Marinilabiliales</taxon>
        <taxon>Prolixibacteraceae</taxon>
        <taxon>Maribellus</taxon>
    </lineage>
</organism>
<accession>A0A399T4M3</accession>
<evidence type="ECO:0000256" key="1">
    <source>
        <dbReference type="SAM" id="Phobius"/>
    </source>
</evidence>
<sequence length="186" mass="20300">MELFERIFWYLAIPTTLILILLMVLSIFGGDTDTDVDTDVDADIADGDTIPFQFISVKNIVAFFAVFGWSGIGFINAGMAPWLVILLAVFCGLLMMLLMGTLFYLMSKLAENGTLKMNNAIGRLGEVYLRIPAQRGGMGKVQLTVQGSVRTLDAITDDLDEIATASIVQVVDVIDDSILLVKKQGN</sequence>
<keyword evidence="1" id="KW-0812">Transmembrane</keyword>
<dbReference type="InterPro" id="IPR012340">
    <property type="entry name" value="NA-bd_OB-fold"/>
</dbReference>
<evidence type="ECO:0000313" key="2">
    <source>
        <dbReference type="EMBL" id="RIJ50049.1"/>
    </source>
</evidence>
<dbReference type="Gene3D" id="2.40.50.140">
    <property type="entry name" value="Nucleic acid-binding proteins"/>
    <property type="match status" value="1"/>
</dbReference>
<feature type="transmembrane region" description="Helical" evidence="1">
    <location>
        <begin position="50"/>
        <end position="75"/>
    </location>
</feature>
<keyword evidence="1" id="KW-0472">Membrane</keyword>